<dbReference type="InterPro" id="IPR006089">
    <property type="entry name" value="Acyl-CoA_DH_CS"/>
</dbReference>
<evidence type="ECO:0000313" key="14">
    <source>
        <dbReference type="EMBL" id="CAE8607798.1"/>
    </source>
</evidence>
<keyword evidence="3" id="KW-0285">Flavoprotein</keyword>
<dbReference type="InterPro" id="IPR009075">
    <property type="entry name" value="AcylCo_DH/oxidase_C"/>
</dbReference>
<dbReference type="EC" id="5.2.1.8" evidence="7"/>
<dbReference type="Pfam" id="PF03368">
    <property type="entry name" value="Dicer_dimer"/>
    <property type="match status" value="1"/>
</dbReference>
<dbReference type="InterPro" id="IPR036400">
    <property type="entry name" value="Cyt_B5-like_heme/steroid_sf"/>
</dbReference>
<comment type="cofactor">
    <cofactor evidence="1">
        <name>FAD</name>
        <dbReference type="ChEBI" id="CHEBI:57692"/>
    </cofactor>
</comment>
<dbReference type="Pfam" id="PF00173">
    <property type="entry name" value="Cyt-b5"/>
    <property type="match status" value="1"/>
</dbReference>
<evidence type="ECO:0000259" key="11">
    <source>
        <dbReference type="PROSITE" id="PS50059"/>
    </source>
</evidence>
<dbReference type="PROSITE" id="PS00072">
    <property type="entry name" value="ACYL_COA_DH_1"/>
    <property type="match status" value="1"/>
</dbReference>
<dbReference type="InterPro" id="IPR001179">
    <property type="entry name" value="PPIase_FKBP_dom"/>
</dbReference>
<dbReference type="InterPro" id="IPR046357">
    <property type="entry name" value="PPIase_dom_sf"/>
</dbReference>
<dbReference type="Pfam" id="PF02771">
    <property type="entry name" value="Acyl-CoA_dh_N"/>
    <property type="match status" value="1"/>
</dbReference>
<dbReference type="Pfam" id="PF00441">
    <property type="entry name" value="Acyl-CoA_dh_1"/>
    <property type="match status" value="1"/>
</dbReference>
<feature type="repeat" description="TPR" evidence="8">
    <location>
        <begin position="1772"/>
        <end position="1805"/>
    </location>
</feature>
<dbReference type="GO" id="GO:0050660">
    <property type="term" value="F:flavin adenine dinucleotide binding"/>
    <property type="evidence" value="ECO:0007669"/>
    <property type="project" value="InterPro"/>
</dbReference>
<evidence type="ECO:0000313" key="15">
    <source>
        <dbReference type="Proteomes" id="UP000654075"/>
    </source>
</evidence>
<dbReference type="GO" id="GO:0003755">
    <property type="term" value="F:peptidyl-prolyl cis-trans isomerase activity"/>
    <property type="evidence" value="ECO:0007669"/>
    <property type="project" value="UniProtKB-KW"/>
</dbReference>
<evidence type="ECO:0000256" key="1">
    <source>
        <dbReference type="ARBA" id="ARBA00001974"/>
    </source>
</evidence>
<protein>
    <recommendedName>
        <fullName evidence="7">peptidylprolyl isomerase</fullName>
        <ecNumber evidence="7">5.2.1.8</ecNumber>
    </recommendedName>
</protein>
<dbReference type="Pfam" id="PF00035">
    <property type="entry name" value="dsrm"/>
    <property type="match status" value="1"/>
</dbReference>
<dbReference type="SUPFAM" id="SSF55856">
    <property type="entry name" value="Cytochrome b5-like heme/steroid binding domain"/>
    <property type="match status" value="1"/>
</dbReference>
<dbReference type="InterPro" id="IPR001199">
    <property type="entry name" value="Cyt_B5-like_heme/steroid-bd"/>
</dbReference>
<evidence type="ECO:0000256" key="7">
    <source>
        <dbReference type="PROSITE-ProRule" id="PRU00277"/>
    </source>
</evidence>
<dbReference type="InterPro" id="IPR036250">
    <property type="entry name" value="AcylCo_DH-like_C"/>
</dbReference>
<dbReference type="GO" id="GO:0033539">
    <property type="term" value="P:fatty acid beta-oxidation using acyl-CoA dehydrogenase"/>
    <property type="evidence" value="ECO:0007669"/>
    <property type="project" value="TreeGrafter"/>
</dbReference>
<dbReference type="InterPro" id="IPR009100">
    <property type="entry name" value="AcylCoA_DH/oxidase_NM_dom_sf"/>
</dbReference>
<feature type="region of interest" description="Disordered" evidence="10">
    <location>
        <begin position="1397"/>
        <end position="1423"/>
    </location>
</feature>
<dbReference type="PROSITE" id="PS50255">
    <property type="entry name" value="CYTOCHROME_B5_2"/>
    <property type="match status" value="1"/>
</dbReference>
<evidence type="ECO:0000256" key="9">
    <source>
        <dbReference type="SAM" id="Coils"/>
    </source>
</evidence>
<dbReference type="SMART" id="SM00028">
    <property type="entry name" value="TPR"/>
    <property type="match status" value="2"/>
</dbReference>
<dbReference type="Gene3D" id="1.20.140.10">
    <property type="entry name" value="Butyryl-CoA Dehydrogenase, subunit A, domain 3"/>
    <property type="match status" value="1"/>
</dbReference>
<sequence>MAAIAAIASPRVISDAELAEHNKPGNMWLAVNGDVYDMSKFGKMHPGGVKVLEELAGQASTTIGEAWSRRPNDGHPVQVTTEFYELHRHEVLAKYARLRVGRLDSASAQAVNQSFKGVPFAEIPAFQGQMSPYYGESHKRFTEAVQDFVNNELVPIAATQDLSGSYPDRELQMKLGQKGLMVTRMGPGPWMRDAKEMGIEIPGGVEPQEFDYFHEAIAHQEIGRIGLPGFIDSLGAGWLISAPAIYHFGSEEMKRTIGSQLLKGEKWSCLAISEPFAGSDEVAAIKATARKTPDGKHYVVNGIKKWITEGAYADYFVTAVRTGSPGSGGISMLLIERTEAMNTSQIKTTYSTCCGTSLVVVLNDVLVPVSNLLGKALADTFMWSRQRKVFGKPLIDQPVIRNKLASSVAAMEAVQAFSEALTYDMMHSKDGPIGQRMAGPIAMLKYQTTRTAWHVADDTVQILGGRGITRTGMGAKVEGLKNFAKYAAVYGGSEEIMADLAIKQALRGRLERAASDNTDLLVRFADSQGRVPLAALLLDKGFRRTVLAEAASATPSSSSSGSAKQKQQQSANAADTFSTLAAASTSSAVAAAARTVATGYPATAADVAERDAGHCAIVGGVGQSVPGAFLRLLQAARDVRTSVSLEESPRASVSLPFAQGISLPDARSADHVDTGSRNVKGELLAVICRRLGRPVGRGEVSFEARLVAESPPAFEAQVEFWGRIFKTRQQHPNKKAAEQEAALAALEELLQEDSGTPARASPEVSEDIPQTDFKGQLLGWLQARGVRQAPQFEVERCEPEESQEKSFLCRVLLPDTLGVVLAGRCFVSAPQTRSAHGESAKARRAAEQDAARVALLSLEGPGQRISGGKDERAGVAQEDLEAGGPALAVTGPALAVRKLQVLRIPADSGVLPRVETLLVDGNDFLAAVATALTCRDVAAHPLNWLGNRPKGLCLYEAVSDDRCPPNARASQIASTVVRGDAFLMDASAHSGGALLVDYTGARYEALKADRLGLSRSPAAALNASRGMLVGGHPLLPESYHAESWVGQNPKTLLNEVVKRLGHSEVLRFQIMPDEGDTSGISTQTRYRATVALPSSITSSEVQGNIRDSKMDAQQDAALAALRRLELLQDTASASEHPLASSALAALVAKETGMAAPAQGTQVSLNYDFSVVTDPQHELTIETGRQLTATVGARVLHPALEKLLGARLDAAWACPEERELACHYEGVSCTLRVRLQVCKTVAPTKAPTVSAQLVFDPPLWRQRQGFIVRTLLGHGIRSVLDLGCGEGQLMEALLAAGMTRVLGVDHSGRRVKSARRRLQEVSPEEQQRAEVVEADFLQLGADADKEEVQNQWVTKAEGIEAVVLCEVLEHLPAASMPRLPISLLGAVRPRLAIVSSPNSEFSEQRVAEETPEEDQHMRHPDHEREWSRAEFRDWAQAAAAEHGYVVVELSGVGLLPDHGDQGPCTQMAVFLRLEARIGGTAGSAEEDVQAAPGSMAPQVDVQEMVANALRSEELRSESGLWKYVHREGVGEPPVQHSRVTMHYATYLSSGRLVNVSREGRRSAPSAFQLGGQQAMEAWQLAAASMRRGELAWLRSPPNFAYGPGGAPPLIPAGEDLWFALELMDFRLPATLQCFTELVPAMQEAEKHMEVGRSELRREAFAQARQAFRRALAAVPEKLLLGQPVAEAVRFAALERASLLNQMLCSQRLGQTAEEEKLQKEHWQDVLKVCDLLFRRHDKGAQSSAPDAPPENMPALAAAIRAASTSETASPWLAKAHFRRGLAREQLGYLTDAVADFAAALRIEPGDSAVAKRLEALRQRQQRVDLKPTQMFAGILERERLEREREAAAAELAVRKQRKEERLRRLNLRPSGE</sequence>
<gene>
    <name evidence="14" type="ORF">PGLA1383_LOCUS25704</name>
</gene>
<keyword evidence="5" id="KW-0560">Oxidoreductase</keyword>
<dbReference type="GO" id="GO:0003995">
    <property type="term" value="F:acyl-CoA dehydrogenase activity"/>
    <property type="evidence" value="ECO:0007669"/>
    <property type="project" value="InterPro"/>
</dbReference>
<feature type="compositionally biased region" description="Basic and acidic residues" evidence="10">
    <location>
        <begin position="1401"/>
        <end position="1423"/>
    </location>
</feature>
<evidence type="ECO:0000259" key="12">
    <source>
        <dbReference type="PROSITE" id="PS50137"/>
    </source>
</evidence>
<dbReference type="Gene3D" id="1.25.40.10">
    <property type="entry name" value="Tetratricopeptide repeat domain"/>
    <property type="match status" value="1"/>
</dbReference>
<evidence type="ECO:0000256" key="5">
    <source>
        <dbReference type="ARBA" id="ARBA00023002"/>
    </source>
</evidence>
<dbReference type="Pfam" id="PF02770">
    <property type="entry name" value="Acyl-CoA_dh_M"/>
    <property type="match status" value="1"/>
</dbReference>
<keyword evidence="7" id="KW-0697">Rotamase</keyword>
<dbReference type="EMBL" id="CAJNNV010022096">
    <property type="protein sequence ID" value="CAE8607798.1"/>
    <property type="molecule type" value="Genomic_DNA"/>
</dbReference>
<dbReference type="InterPro" id="IPR041698">
    <property type="entry name" value="Methyltransf_25"/>
</dbReference>
<accession>A0A813F0P9</accession>
<evidence type="ECO:0000256" key="6">
    <source>
        <dbReference type="PROSITE-ProRule" id="PRU00266"/>
    </source>
</evidence>
<feature type="domain" description="DRBM" evidence="12">
    <location>
        <begin position="712"/>
        <end position="751"/>
    </location>
</feature>
<dbReference type="Proteomes" id="UP000654075">
    <property type="component" value="Unassembled WGS sequence"/>
</dbReference>
<dbReference type="InterPro" id="IPR014720">
    <property type="entry name" value="dsRBD_dom"/>
</dbReference>
<feature type="repeat" description="TPR" evidence="8">
    <location>
        <begin position="1643"/>
        <end position="1676"/>
    </location>
</feature>
<dbReference type="PROSITE" id="PS50059">
    <property type="entry name" value="FKBP_PPIASE"/>
    <property type="match status" value="1"/>
</dbReference>
<dbReference type="GO" id="GO:0016891">
    <property type="term" value="F:RNA endonuclease activity producing 5'-phosphomonoesters, hydrolytic mechanism"/>
    <property type="evidence" value="ECO:0007669"/>
    <property type="project" value="InterPro"/>
</dbReference>
<dbReference type="PROSITE" id="PS50137">
    <property type="entry name" value="DS_RBD"/>
    <property type="match status" value="2"/>
</dbReference>
<dbReference type="InterPro" id="IPR011990">
    <property type="entry name" value="TPR-like_helical_dom_sf"/>
</dbReference>
<comment type="similarity">
    <text evidence="2">Belongs to the acyl-CoA dehydrogenase family.</text>
</comment>
<dbReference type="SMART" id="SM01117">
    <property type="entry name" value="Cyt-b5"/>
    <property type="match status" value="1"/>
</dbReference>
<evidence type="ECO:0000256" key="2">
    <source>
        <dbReference type="ARBA" id="ARBA00009347"/>
    </source>
</evidence>
<dbReference type="Gene3D" id="2.40.110.10">
    <property type="entry name" value="Butyryl-CoA Dehydrogenase, subunit A, domain 2"/>
    <property type="match status" value="1"/>
</dbReference>
<dbReference type="PROSITE" id="PS50005">
    <property type="entry name" value="TPR"/>
    <property type="match status" value="2"/>
</dbReference>
<keyword evidence="7" id="KW-0413">Isomerase</keyword>
<evidence type="ECO:0000259" key="13">
    <source>
        <dbReference type="PROSITE" id="PS50255"/>
    </source>
</evidence>
<keyword evidence="8" id="KW-0802">TPR repeat</keyword>
<dbReference type="PANTHER" id="PTHR48083:SF28">
    <property type="entry name" value="ACYL-COA DEHYDROGENASE FAMILY PROTEIN (AFU_ORTHOLOGUE AFUA_6G10880)-RELATED"/>
    <property type="match status" value="1"/>
</dbReference>
<dbReference type="InterPro" id="IPR019734">
    <property type="entry name" value="TPR_rpt"/>
</dbReference>
<keyword evidence="4" id="KW-0274">FAD</keyword>
<dbReference type="InterPro" id="IPR006091">
    <property type="entry name" value="Acyl-CoA_Oxase/DH_mid-dom"/>
</dbReference>
<feature type="domain" description="PPIase FKBP-type" evidence="11">
    <location>
        <begin position="1535"/>
        <end position="1625"/>
    </location>
</feature>
<dbReference type="GO" id="GO:0003723">
    <property type="term" value="F:RNA binding"/>
    <property type="evidence" value="ECO:0007669"/>
    <property type="project" value="UniProtKB-UniRule"/>
</dbReference>
<keyword evidence="15" id="KW-1185">Reference proteome</keyword>
<dbReference type="InterPro" id="IPR037069">
    <property type="entry name" value="AcylCoA_DH/ox_N_sf"/>
</dbReference>
<dbReference type="SUPFAM" id="SSF54534">
    <property type="entry name" value="FKBP-like"/>
    <property type="match status" value="1"/>
</dbReference>
<dbReference type="InterPro" id="IPR005034">
    <property type="entry name" value="Dicer_dimerisation"/>
</dbReference>
<dbReference type="SUPFAM" id="SSF47203">
    <property type="entry name" value="Acyl-CoA dehydrogenase C-terminal domain-like"/>
    <property type="match status" value="1"/>
</dbReference>
<feature type="domain" description="DRBM" evidence="12">
    <location>
        <begin position="1048"/>
        <end position="1126"/>
    </location>
</feature>
<organism evidence="14 15">
    <name type="scientific">Polarella glacialis</name>
    <name type="common">Dinoflagellate</name>
    <dbReference type="NCBI Taxonomy" id="89957"/>
    <lineage>
        <taxon>Eukaryota</taxon>
        <taxon>Sar</taxon>
        <taxon>Alveolata</taxon>
        <taxon>Dinophyceae</taxon>
        <taxon>Suessiales</taxon>
        <taxon>Suessiaceae</taxon>
        <taxon>Polarella</taxon>
    </lineage>
</organism>
<dbReference type="InterPro" id="IPR013786">
    <property type="entry name" value="AcylCoA_DH/ox_N"/>
</dbReference>
<dbReference type="Pfam" id="PF13649">
    <property type="entry name" value="Methyltransf_25"/>
    <property type="match status" value="1"/>
</dbReference>
<comment type="catalytic activity">
    <reaction evidence="7">
        <text>[protein]-peptidylproline (omega=180) = [protein]-peptidylproline (omega=0)</text>
        <dbReference type="Rhea" id="RHEA:16237"/>
        <dbReference type="Rhea" id="RHEA-COMP:10747"/>
        <dbReference type="Rhea" id="RHEA-COMP:10748"/>
        <dbReference type="ChEBI" id="CHEBI:83833"/>
        <dbReference type="ChEBI" id="CHEBI:83834"/>
        <dbReference type="EC" id="5.2.1.8"/>
    </reaction>
</comment>
<dbReference type="SUPFAM" id="SSF56645">
    <property type="entry name" value="Acyl-CoA dehydrogenase NM domain-like"/>
    <property type="match status" value="1"/>
</dbReference>
<dbReference type="Gene3D" id="3.30.160.20">
    <property type="match status" value="2"/>
</dbReference>
<dbReference type="InterPro" id="IPR050741">
    <property type="entry name" value="Acyl-CoA_dehydrogenase"/>
</dbReference>
<dbReference type="InterPro" id="IPR046373">
    <property type="entry name" value="Acyl-CoA_Oxase/DH_mid-dom_sf"/>
</dbReference>
<dbReference type="SUPFAM" id="SSF48452">
    <property type="entry name" value="TPR-like"/>
    <property type="match status" value="1"/>
</dbReference>
<dbReference type="SMART" id="SM00358">
    <property type="entry name" value="DSRM"/>
    <property type="match status" value="3"/>
</dbReference>
<feature type="domain" description="Cytochrome b5 heme-binding" evidence="13">
    <location>
        <begin position="10"/>
        <end position="104"/>
    </location>
</feature>
<reference evidence="14" key="1">
    <citation type="submission" date="2021-02" db="EMBL/GenBank/DDBJ databases">
        <authorList>
            <person name="Dougan E. K."/>
            <person name="Rhodes N."/>
            <person name="Thang M."/>
            <person name="Chan C."/>
        </authorList>
    </citation>
    <scope>NUCLEOTIDE SEQUENCE</scope>
</reference>
<dbReference type="Gene3D" id="3.40.50.150">
    <property type="entry name" value="Vaccinia Virus protein VP39"/>
    <property type="match status" value="1"/>
</dbReference>
<dbReference type="PANTHER" id="PTHR48083">
    <property type="entry name" value="MEDIUM-CHAIN SPECIFIC ACYL-COA DEHYDROGENASE, MITOCHONDRIAL-RELATED"/>
    <property type="match status" value="1"/>
</dbReference>
<keyword evidence="9" id="KW-0175">Coiled coil</keyword>
<evidence type="ECO:0000256" key="4">
    <source>
        <dbReference type="ARBA" id="ARBA00022827"/>
    </source>
</evidence>
<comment type="caution">
    <text evidence="14">The sequence shown here is derived from an EMBL/GenBank/DDBJ whole genome shotgun (WGS) entry which is preliminary data.</text>
</comment>
<dbReference type="Gene3D" id="1.10.540.10">
    <property type="entry name" value="Acyl-CoA dehydrogenase/oxidase, N-terminal domain"/>
    <property type="match status" value="1"/>
</dbReference>
<proteinExistence type="inferred from homology"/>
<dbReference type="SUPFAM" id="SSF53335">
    <property type="entry name" value="S-adenosyl-L-methionine-dependent methyltransferases"/>
    <property type="match status" value="1"/>
</dbReference>
<dbReference type="Gene3D" id="3.10.50.40">
    <property type="match status" value="1"/>
</dbReference>
<dbReference type="InterPro" id="IPR029063">
    <property type="entry name" value="SAM-dependent_MTases_sf"/>
</dbReference>
<feature type="coiled-coil region" evidence="9">
    <location>
        <begin position="1836"/>
        <end position="1867"/>
    </location>
</feature>
<evidence type="ECO:0000256" key="3">
    <source>
        <dbReference type="ARBA" id="ARBA00022630"/>
    </source>
</evidence>
<evidence type="ECO:0000256" key="8">
    <source>
        <dbReference type="PROSITE-ProRule" id="PRU00339"/>
    </source>
</evidence>
<dbReference type="Gene3D" id="3.10.120.10">
    <property type="entry name" value="Cytochrome b5-like heme/steroid binding domain"/>
    <property type="match status" value="1"/>
</dbReference>
<dbReference type="CDD" id="cd02440">
    <property type="entry name" value="AdoMet_MTases"/>
    <property type="match status" value="1"/>
</dbReference>
<dbReference type="OrthoDB" id="313126at2759"/>
<dbReference type="Pfam" id="PF00254">
    <property type="entry name" value="FKBP_C"/>
    <property type="match status" value="1"/>
</dbReference>
<evidence type="ECO:0000256" key="10">
    <source>
        <dbReference type="SAM" id="MobiDB-lite"/>
    </source>
</evidence>
<dbReference type="GO" id="GO:0005737">
    <property type="term" value="C:cytoplasm"/>
    <property type="evidence" value="ECO:0007669"/>
    <property type="project" value="TreeGrafter"/>
</dbReference>
<name>A0A813F0P9_POLGL</name>
<keyword evidence="6" id="KW-0694">RNA-binding</keyword>
<dbReference type="SUPFAM" id="SSF54768">
    <property type="entry name" value="dsRNA-binding domain-like"/>
    <property type="match status" value="3"/>
</dbReference>